<accession>A0A0K2ZCX3</accession>
<evidence type="ECO:0000259" key="1">
    <source>
        <dbReference type="Pfam" id="PF14488"/>
    </source>
</evidence>
<dbReference type="Proteomes" id="UP000041247">
    <property type="component" value="Unassembled WGS sequence"/>
</dbReference>
<organism evidence="2 3">
    <name type="scientific">Xanthomonas graminis pv. poae</name>
    <dbReference type="NCBI Taxonomy" id="227946"/>
    <lineage>
        <taxon>Bacteria</taxon>
        <taxon>Pseudomonadati</taxon>
        <taxon>Pseudomonadota</taxon>
        <taxon>Gammaproteobacteria</taxon>
        <taxon>Lysobacterales</taxon>
        <taxon>Lysobacteraceae</taxon>
        <taxon>Xanthomonas</taxon>
        <taxon>Xanthomonas translucens group</taxon>
        <taxon>Xanthomonas graminis</taxon>
    </lineage>
</organism>
<name>A0A0K2ZCX3_9XANT</name>
<dbReference type="RefSeq" id="WP_053839648.1">
    <property type="nucleotide sequence ID" value="NZ_CP076250.1"/>
</dbReference>
<dbReference type="InterPro" id="IPR036237">
    <property type="entry name" value="Xyl_isomerase-like_sf"/>
</dbReference>
<feature type="domain" description="DUF4434" evidence="1">
    <location>
        <begin position="44"/>
        <end position="328"/>
    </location>
</feature>
<dbReference type="EMBL" id="CXOK01000003">
    <property type="protein sequence ID" value="CTP83133.1"/>
    <property type="molecule type" value="Genomic_DNA"/>
</dbReference>
<evidence type="ECO:0000313" key="2">
    <source>
        <dbReference type="EMBL" id="CTP83133.1"/>
    </source>
</evidence>
<dbReference type="Pfam" id="PF14488">
    <property type="entry name" value="DUF4434"/>
    <property type="match status" value="1"/>
</dbReference>
<dbReference type="PROSITE" id="PS51318">
    <property type="entry name" value="TAT"/>
    <property type="match status" value="1"/>
</dbReference>
<dbReference type="Gene3D" id="3.20.20.80">
    <property type="entry name" value="Glycosidases"/>
    <property type="match status" value="1"/>
</dbReference>
<dbReference type="InterPro" id="IPR006311">
    <property type="entry name" value="TAT_signal"/>
</dbReference>
<gene>
    <name evidence="2" type="ORF">XTPLMG728_0119</name>
</gene>
<dbReference type="SUPFAM" id="SSF51658">
    <property type="entry name" value="Xylose isomerase-like"/>
    <property type="match status" value="1"/>
</dbReference>
<evidence type="ECO:0000313" key="3">
    <source>
        <dbReference type="Proteomes" id="UP000041247"/>
    </source>
</evidence>
<dbReference type="AlphaFoldDB" id="A0A0K2ZCX3"/>
<proteinExistence type="predicted"/>
<protein>
    <recommendedName>
        <fullName evidence="1">DUF4434 domain-containing protein</fullName>
    </recommendedName>
</protein>
<reference evidence="2 3" key="1">
    <citation type="submission" date="2015-07" db="EMBL/GenBank/DDBJ databases">
        <authorList>
            <person name="Noorani M."/>
        </authorList>
    </citation>
    <scope>NUCLEOTIDE SEQUENCE [LARGE SCALE GENOMIC DNA]</scope>
    <source>
        <strain evidence="2">LMG728</strain>
    </source>
</reference>
<sequence length="340" mass="37265">MHNDRPGSASFSPSRRDLLRLAVLAPAALAVGMLPGCAKPPRFDGSFIQPWRSHLDLSAQDWQQHMALAQRLGCRQIVVQWAGLYGGGGDADWALPDSTLQLIFSTAAAAGLQVRVGLPYHSGWWKALQAPDLATLDAFLALTLDHARAYLQTAPWSRQANFDGWYLPYELEQFHWAQDARQQRLCSWLAALCAAADTGAGTEKVTAISTYFSRLQTSGSLPQLWNRILDQVPLRPMVQDGVGVAGLDNLDGVDPLLAALRARQVAFDVVVELFEELPSSAADGSHFQAQTADAARIQQQLAWAQRSGAAGIFAFALDPWLSQDSPRAQALRRQWRTGRQ</sequence>
<dbReference type="InterPro" id="IPR027849">
    <property type="entry name" value="DUF4434"/>
</dbReference>